<dbReference type="SMART" id="SM00829">
    <property type="entry name" value="PKS_ER"/>
    <property type="match status" value="1"/>
</dbReference>
<dbReference type="PROSITE" id="PS01162">
    <property type="entry name" value="QOR_ZETA_CRYSTAL"/>
    <property type="match status" value="1"/>
</dbReference>
<dbReference type="PANTHER" id="PTHR11695:SF294">
    <property type="entry name" value="RETICULON-4-INTERACTING PROTEIN 1, MITOCHONDRIAL"/>
    <property type="match status" value="1"/>
</dbReference>
<dbReference type="Pfam" id="PF13602">
    <property type="entry name" value="ADH_zinc_N_2"/>
    <property type="match status" value="1"/>
</dbReference>
<dbReference type="Gene3D" id="3.40.50.720">
    <property type="entry name" value="NAD(P)-binding Rossmann-like Domain"/>
    <property type="match status" value="1"/>
</dbReference>
<evidence type="ECO:0000313" key="4">
    <source>
        <dbReference type="EMBL" id="RDG35616.1"/>
    </source>
</evidence>
<accession>A0A370B797</accession>
<dbReference type="SUPFAM" id="SSF51735">
    <property type="entry name" value="NAD(P)-binding Rossmann-fold domains"/>
    <property type="match status" value="1"/>
</dbReference>
<sequence length="345" mass="35301">MTSTDTPDATDASATTAASDTSATTAASATATGTPAMLALHQTALGGPEVLRLTELPRPVPGLGEILVAVHAAGLNPTDFKHRALSIFLPPPPLTLGWDVSGTVVATGGGVTLFQPGDEVFGMLPYPYGAGSHAEYVTGPTRAFAAKPAGIDHVQAAALPLAALTAWQALVDTADLQAGQRVLIHAAAGGVGHLAVQIAKARGAHVTGTASAPKHDFLRELGADACVDHRSEDFTDTEEPYDVVLDALGGETATRSVGVLRPGGVLVSLLPTAEGTQAAAEKAQVRAVTLVVEHDRSGMRSIADLVERGRLRAHVSGTFPLAEGARAHIQGETGRTTGKLVITVR</sequence>
<evidence type="ECO:0000256" key="1">
    <source>
        <dbReference type="ARBA" id="ARBA00023002"/>
    </source>
</evidence>
<evidence type="ECO:0000313" key="5">
    <source>
        <dbReference type="Proteomes" id="UP000253741"/>
    </source>
</evidence>
<dbReference type="InterPro" id="IPR036291">
    <property type="entry name" value="NAD(P)-bd_dom_sf"/>
</dbReference>
<dbReference type="RefSeq" id="WP_114625982.1">
    <property type="nucleotide sequence ID" value="NZ_QQNA01000208.1"/>
</dbReference>
<gene>
    <name evidence="4" type="ORF">DVH02_24400</name>
</gene>
<feature type="region of interest" description="Disordered" evidence="2">
    <location>
        <begin position="1"/>
        <end position="28"/>
    </location>
</feature>
<name>A0A370B797_9ACTN</name>
<protein>
    <submittedName>
        <fullName evidence="4">NADP-dependent oxidoreductase</fullName>
    </submittedName>
</protein>
<evidence type="ECO:0000256" key="2">
    <source>
        <dbReference type="SAM" id="MobiDB-lite"/>
    </source>
</evidence>
<dbReference type="Gene3D" id="3.90.180.10">
    <property type="entry name" value="Medium-chain alcohol dehydrogenases, catalytic domain"/>
    <property type="match status" value="1"/>
</dbReference>
<dbReference type="InterPro" id="IPR020843">
    <property type="entry name" value="ER"/>
</dbReference>
<dbReference type="PANTHER" id="PTHR11695">
    <property type="entry name" value="ALCOHOL DEHYDROGENASE RELATED"/>
    <property type="match status" value="1"/>
</dbReference>
<dbReference type="GO" id="GO:0008270">
    <property type="term" value="F:zinc ion binding"/>
    <property type="evidence" value="ECO:0007669"/>
    <property type="project" value="InterPro"/>
</dbReference>
<dbReference type="InterPro" id="IPR011032">
    <property type="entry name" value="GroES-like_sf"/>
</dbReference>
<dbReference type="SUPFAM" id="SSF50129">
    <property type="entry name" value="GroES-like"/>
    <property type="match status" value="1"/>
</dbReference>
<proteinExistence type="predicted"/>
<dbReference type="CDD" id="cd05289">
    <property type="entry name" value="MDR_like_2"/>
    <property type="match status" value="1"/>
</dbReference>
<keyword evidence="5" id="KW-1185">Reference proteome</keyword>
<dbReference type="InterPro" id="IPR002364">
    <property type="entry name" value="Quin_OxRdtase/zeta-crystal_CS"/>
</dbReference>
<dbReference type="Pfam" id="PF08240">
    <property type="entry name" value="ADH_N"/>
    <property type="match status" value="1"/>
</dbReference>
<feature type="domain" description="Enoyl reductase (ER)" evidence="3">
    <location>
        <begin position="46"/>
        <end position="342"/>
    </location>
</feature>
<keyword evidence="1" id="KW-0560">Oxidoreductase</keyword>
<evidence type="ECO:0000259" key="3">
    <source>
        <dbReference type="SMART" id="SM00829"/>
    </source>
</evidence>
<dbReference type="Proteomes" id="UP000253741">
    <property type="component" value="Unassembled WGS sequence"/>
</dbReference>
<dbReference type="AlphaFoldDB" id="A0A370B797"/>
<dbReference type="EMBL" id="QQNA01000208">
    <property type="protein sequence ID" value="RDG35616.1"/>
    <property type="molecule type" value="Genomic_DNA"/>
</dbReference>
<dbReference type="GO" id="GO:0016491">
    <property type="term" value="F:oxidoreductase activity"/>
    <property type="evidence" value="ECO:0007669"/>
    <property type="project" value="UniProtKB-KW"/>
</dbReference>
<comment type="caution">
    <text evidence="4">The sequence shown here is derived from an EMBL/GenBank/DDBJ whole genome shotgun (WGS) entry which is preliminary data.</text>
</comment>
<dbReference type="InterPro" id="IPR013154">
    <property type="entry name" value="ADH-like_N"/>
</dbReference>
<dbReference type="OrthoDB" id="3727682at2"/>
<organism evidence="4 5">
    <name type="scientific">Streptomyces corynorhini</name>
    <dbReference type="NCBI Taxonomy" id="2282652"/>
    <lineage>
        <taxon>Bacteria</taxon>
        <taxon>Bacillati</taxon>
        <taxon>Actinomycetota</taxon>
        <taxon>Actinomycetes</taxon>
        <taxon>Kitasatosporales</taxon>
        <taxon>Streptomycetaceae</taxon>
        <taxon>Streptomyces</taxon>
    </lineage>
</organism>
<dbReference type="InterPro" id="IPR050700">
    <property type="entry name" value="YIM1/Zinc_Alcohol_DH_Fams"/>
</dbReference>
<reference evidence="4 5" key="1">
    <citation type="submission" date="2018-07" db="EMBL/GenBank/DDBJ databases">
        <title>Streptomyces species from bats.</title>
        <authorList>
            <person name="Dunlap C."/>
        </authorList>
    </citation>
    <scope>NUCLEOTIDE SEQUENCE [LARGE SCALE GENOMIC DNA]</scope>
    <source>
        <strain evidence="4 5">AC230</strain>
    </source>
</reference>